<gene>
    <name evidence="1" type="ORF">GCM10011511_10340</name>
</gene>
<evidence type="ECO:0008006" key="3">
    <source>
        <dbReference type="Google" id="ProtNLM"/>
    </source>
</evidence>
<comment type="caution">
    <text evidence="1">The sequence shown here is derived from an EMBL/GenBank/DDBJ whole genome shotgun (WGS) entry which is preliminary data.</text>
</comment>
<dbReference type="RefSeq" id="WP_229688779.1">
    <property type="nucleotide sequence ID" value="NZ_BMJC01000001.1"/>
</dbReference>
<reference evidence="1" key="1">
    <citation type="journal article" date="2014" name="Int. J. Syst. Evol. Microbiol.">
        <title>Complete genome sequence of Corynebacterium casei LMG S-19264T (=DSM 44701T), isolated from a smear-ripened cheese.</title>
        <authorList>
            <consortium name="US DOE Joint Genome Institute (JGI-PGF)"/>
            <person name="Walter F."/>
            <person name="Albersmeier A."/>
            <person name="Kalinowski J."/>
            <person name="Ruckert C."/>
        </authorList>
    </citation>
    <scope>NUCLEOTIDE SEQUENCE</scope>
    <source>
        <strain evidence="1">CGMCC 1.15448</strain>
    </source>
</reference>
<dbReference type="Proteomes" id="UP000607559">
    <property type="component" value="Unassembled WGS sequence"/>
</dbReference>
<organism evidence="1 2">
    <name type="scientific">Puia dinghuensis</name>
    <dbReference type="NCBI Taxonomy" id="1792502"/>
    <lineage>
        <taxon>Bacteria</taxon>
        <taxon>Pseudomonadati</taxon>
        <taxon>Bacteroidota</taxon>
        <taxon>Chitinophagia</taxon>
        <taxon>Chitinophagales</taxon>
        <taxon>Chitinophagaceae</taxon>
        <taxon>Puia</taxon>
    </lineage>
</organism>
<evidence type="ECO:0000313" key="1">
    <source>
        <dbReference type="EMBL" id="GGA89013.1"/>
    </source>
</evidence>
<name>A0A8J2XS12_9BACT</name>
<dbReference type="AlphaFoldDB" id="A0A8J2XS12"/>
<dbReference type="EMBL" id="BMJC01000001">
    <property type="protein sequence ID" value="GGA89013.1"/>
    <property type="molecule type" value="Genomic_DNA"/>
</dbReference>
<proteinExistence type="predicted"/>
<evidence type="ECO:0000313" key="2">
    <source>
        <dbReference type="Proteomes" id="UP000607559"/>
    </source>
</evidence>
<dbReference type="PROSITE" id="PS51257">
    <property type="entry name" value="PROKAR_LIPOPROTEIN"/>
    <property type="match status" value="1"/>
</dbReference>
<accession>A0A8J2XS12</accession>
<reference evidence="1" key="2">
    <citation type="submission" date="2020-09" db="EMBL/GenBank/DDBJ databases">
        <authorList>
            <person name="Sun Q."/>
            <person name="Zhou Y."/>
        </authorList>
    </citation>
    <scope>NUCLEOTIDE SEQUENCE</scope>
    <source>
        <strain evidence="1">CGMCC 1.15448</strain>
    </source>
</reference>
<keyword evidence="2" id="KW-1185">Reference proteome</keyword>
<protein>
    <recommendedName>
        <fullName evidence="3">Collagen-like protein</fullName>
    </recommendedName>
</protein>
<sequence>MRVKFSMLVFLLPFFIISCQKGNTGPAGAAGPAGPAGPQGPQGPAGTANVIYSQWFTPGSYTKDTIFGEYGFSYTKATTDITQQVLDSGVVLTFGKLDGYNVAIWPSAQVAQLPITVTYRIGSTIYNDTWSALATVGNLKIRFVDDQNYYSSISNKHQFRYVIIPGGMKSTVASVSPGLHSGRGTQLSSDAVSEVARNYRQMSYSEICRRLNIPE</sequence>